<evidence type="ECO:0000313" key="9">
    <source>
        <dbReference type="EMBL" id="KPL73321.1"/>
    </source>
</evidence>
<protein>
    <recommendedName>
        <fullName evidence="8">Glycoside hydrolase family 5 domain-containing protein</fullName>
    </recommendedName>
</protein>
<proteinExistence type="inferred from homology"/>
<dbReference type="EMBL" id="LGCK01000006">
    <property type="protein sequence ID" value="KPL73321.1"/>
    <property type="molecule type" value="Genomic_DNA"/>
</dbReference>
<dbReference type="GO" id="GO:0008422">
    <property type="term" value="F:beta-glucosidase activity"/>
    <property type="evidence" value="ECO:0007669"/>
    <property type="project" value="TreeGrafter"/>
</dbReference>
<feature type="domain" description="Glycoside hydrolase family 5" evidence="8">
    <location>
        <begin position="23"/>
        <end position="319"/>
    </location>
</feature>
<dbReference type="InterPro" id="IPR017853">
    <property type="entry name" value="GH"/>
</dbReference>
<dbReference type="GO" id="GO:0009986">
    <property type="term" value="C:cell surface"/>
    <property type="evidence" value="ECO:0007669"/>
    <property type="project" value="TreeGrafter"/>
</dbReference>
<dbReference type="GO" id="GO:0005576">
    <property type="term" value="C:extracellular region"/>
    <property type="evidence" value="ECO:0007669"/>
    <property type="project" value="TreeGrafter"/>
</dbReference>
<reference evidence="9 10" key="1">
    <citation type="submission" date="2015-07" db="EMBL/GenBank/DDBJ databases">
        <title>Genome sequence of Leptolinea tardivitalis DSM 16556.</title>
        <authorList>
            <person name="Hemp J."/>
            <person name="Ward L.M."/>
            <person name="Pace L.A."/>
            <person name="Fischer W.W."/>
        </authorList>
    </citation>
    <scope>NUCLEOTIDE SEQUENCE [LARGE SCALE GENOMIC DNA]</scope>
    <source>
        <strain evidence="9 10">YMTK-2</strain>
    </source>
</reference>
<dbReference type="Gene3D" id="3.20.20.80">
    <property type="entry name" value="Glycosidases"/>
    <property type="match status" value="1"/>
</dbReference>
<dbReference type="STRING" id="229920.ADM99_03645"/>
<keyword evidence="6" id="KW-0624">Polysaccharide degradation</keyword>
<evidence type="ECO:0000256" key="7">
    <source>
        <dbReference type="RuleBase" id="RU361153"/>
    </source>
</evidence>
<dbReference type="InterPro" id="IPR050386">
    <property type="entry name" value="Glycosyl_hydrolase_5"/>
</dbReference>
<evidence type="ECO:0000259" key="8">
    <source>
        <dbReference type="Pfam" id="PF00150"/>
    </source>
</evidence>
<sequence length="344" mass="39804">MKKTSLKTGINLGGWISQYPSFDHQHFKTFISEPDIRRIADWGFDHVRLPVDYPVIEDDNHPGKLIPSGLDYIHSALEWCQKNNLRVILDLHKAPGFAFDIKVETSLFDTPALQERLINLWRLINQHFAGQMEDTLAFELLNEITLPDSSPWISLYKKIVEEIRQIDPARLIVIGGNYFNSADELQNLEVLKDQEILYTFHYYLPLTITHQKAPWLPVLAEYNHTIEYPGQKADGLEKIIRNYSGFNLQDEVDTVFNRNYLKKKLLPAVEFARKINQPVFCGEFGVYEVAPMSTRLNWTSDIVDLLNEFQIGHAIWTYKALDFGLVDKDGKVVNENLVKIATRR</sequence>
<dbReference type="Pfam" id="PF00150">
    <property type="entry name" value="Cellulase"/>
    <property type="match status" value="1"/>
</dbReference>
<dbReference type="OrthoDB" id="9800475at2"/>
<comment type="similarity">
    <text evidence="1 7">Belongs to the glycosyl hydrolase 5 (cellulase A) family.</text>
</comment>
<keyword evidence="10" id="KW-1185">Reference proteome</keyword>
<dbReference type="PANTHER" id="PTHR31297:SF41">
    <property type="entry name" value="ENDOGLUCANASE, PUTATIVE (AFU_ORTHOLOGUE AFUA_5G01830)-RELATED"/>
    <property type="match status" value="1"/>
</dbReference>
<keyword evidence="2 7" id="KW-0378">Hydrolase</keyword>
<evidence type="ECO:0000256" key="3">
    <source>
        <dbReference type="ARBA" id="ARBA00023001"/>
    </source>
</evidence>
<name>A0A0P6WX70_9CHLR</name>
<evidence type="ECO:0000256" key="6">
    <source>
        <dbReference type="ARBA" id="ARBA00023326"/>
    </source>
</evidence>
<evidence type="ECO:0000256" key="1">
    <source>
        <dbReference type="ARBA" id="ARBA00005641"/>
    </source>
</evidence>
<keyword evidence="3" id="KW-0136">Cellulose degradation</keyword>
<accession>A0A0P6WX70</accession>
<dbReference type="GO" id="GO:0030245">
    <property type="term" value="P:cellulose catabolic process"/>
    <property type="evidence" value="ECO:0007669"/>
    <property type="project" value="UniProtKB-KW"/>
</dbReference>
<comment type="caution">
    <text evidence="9">The sequence shown here is derived from an EMBL/GenBank/DDBJ whole genome shotgun (WGS) entry which is preliminary data.</text>
</comment>
<evidence type="ECO:0000256" key="2">
    <source>
        <dbReference type="ARBA" id="ARBA00022801"/>
    </source>
</evidence>
<dbReference type="AlphaFoldDB" id="A0A0P6WX70"/>
<organism evidence="9 10">
    <name type="scientific">Leptolinea tardivitalis</name>
    <dbReference type="NCBI Taxonomy" id="229920"/>
    <lineage>
        <taxon>Bacteria</taxon>
        <taxon>Bacillati</taxon>
        <taxon>Chloroflexota</taxon>
        <taxon>Anaerolineae</taxon>
        <taxon>Anaerolineales</taxon>
        <taxon>Anaerolineaceae</taxon>
        <taxon>Leptolinea</taxon>
    </lineage>
</organism>
<gene>
    <name evidence="9" type="ORF">ADM99_03645</name>
</gene>
<evidence type="ECO:0000313" key="10">
    <source>
        <dbReference type="Proteomes" id="UP000050430"/>
    </source>
</evidence>
<dbReference type="RefSeq" id="WP_062421734.1">
    <property type="nucleotide sequence ID" value="NZ_BBYA01000009.1"/>
</dbReference>
<dbReference type="Proteomes" id="UP000050430">
    <property type="component" value="Unassembled WGS sequence"/>
</dbReference>
<evidence type="ECO:0000256" key="4">
    <source>
        <dbReference type="ARBA" id="ARBA00023277"/>
    </source>
</evidence>
<dbReference type="PANTHER" id="PTHR31297">
    <property type="entry name" value="GLUCAN ENDO-1,6-BETA-GLUCOSIDASE B"/>
    <property type="match status" value="1"/>
</dbReference>
<keyword evidence="5 7" id="KW-0326">Glycosidase</keyword>
<dbReference type="InterPro" id="IPR001547">
    <property type="entry name" value="Glyco_hydro_5"/>
</dbReference>
<dbReference type="SUPFAM" id="SSF51445">
    <property type="entry name" value="(Trans)glycosidases"/>
    <property type="match status" value="1"/>
</dbReference>
<keyword evidence="4" id="KW-0119">Carbohydrate metabolism</keyword>
<evidence type="ECO:0000256" key="5">
    <source>
        <dbReference type="ARBA" id="ARBA00023295"/>
    </source>
</evidence>